<dbReference type="CDD" id="cd21455">
    <property type="entry name" value="DLC-like_DYNLT1_DYNLT3"/>
    <property type="match status" value="1"/>
</dbReference>
<reference evidence="1" key="1">
    <citation type="submission" date="2015-07" db="EMBL/GenBank/DDBJ databases">
        <title>Adaptation to a free-living lifestyle via gene acquisitions in the diplomonad Trepomonas sp. PC1.</title>
        <authorList>
            <person name="Xu F."/>
            <person name="Jerlstrom-Hultqvist J."/>
            <person name="Kolisko M."/>
            <person name="Simpson A.G.B."/>
            <person name="Roger A.J."/>
            <person name="Svard S.G."/>
            <person name="Andersson J.O."/>
        </authorList>
    </citation>
    <scope>NUCLEOTIDE SEQUENCE</scope>
    <source>
        <strain evidence="1">PC1</strain>
    </source>
</reference>
<gene>
    <name evidence="1" type="ORF">TPC1_12377</name>
</gene>
<dbReference type="GO" id="GO:0007018">
    <property type="term" value="P:microtubule-based movement"/>
    <property type="evidence" value="ECO:0007669"/>
    <property type="project" value="TreeGrafter"/>
</dbReference>
<accession>A0A146KF64</accession>
<evidence type="ECO:0000313" key="1">
    <source>
        <dbReference type="EMBL" id="JAP94828.1"/>
    </source>
</evidence>
<proteinExistence type="predicted"/>
<dbReference type="GO" id="GO:0005868">
    <property type="term" value="C:cytoplasmic dynein complex"/>
    <property type="evidence" value="ECO:0007669"/>
    <property type="project" value="TreeGrafter"/>
</dbReference>
<organism evidence="1">
    <name type="scientific">Trepomonas sp. PC1</name>
    <dbReference type="NCBI Taxonomy" id="1076344"/>
    <lineage>
        <taxon>Eukaryota</taxon>
        <taxon>Metamonada</taxon>
        <taxon>Diplomonadida</taxon>
        <taxon>Hexamitidae</taxon>
        <taxon>Hexamitinae</taxon>
        <taxon>Trepomonas</taxon>
    </lineage>
</organism>
<sequence length="106" mass="11787">EFTESEIQQLVTESCNQVIKQTIYSAATATSLTESLIEDIIKRLADRKKDIKYLVSCVVSQKLGAGTHSAITAVWDNAQDNYVVVKWDTNPSFYVVVTAFGIIIDK</sequence>
<dbReference type="InterPro" id="IPR038586">
    <property type="entry name" value="Tctex-1-like_sf"/>
</dbReference>
<dbReference type="PANTHER" id="PTHR21255:SF4">
    <property type="entry name" value="DYNEIN LIGHT CHAIN TCTEX-TYPE"/>
    <property type="match status" value="1"/>
</dbReference>
<dbReference type="InterPro" id="IPR005334">
    <property type="entry name" value="Tctex-1-like"/>
</dbReference>
<dbReference type="GO" id="GO:0005737">
    <property type="term" value="C:cytoplasm"/>
    <property type="evidence" value="ECO:0007669"/>
    <property type="project" value="TreeGrafter"/>
</dbReference>
<name>A0A146KF64_9EUKA</name>
<feature type="non-terminal residue" evidence="1">
    <location>
        <position position="106"/>
    </location>
</feature>
<dbReference type="Gene3D" id="3.30.1140.40">
    <property type="entry name" value="Tctex-1"/>
    <property type="match status" value="1"/>
</dbReference>
<feature type="non-terminal residue" evidence="1">
    <location>
        <position position="1"/>
    </location>
</feature>
<dbReference type="EMBL" id="GDID01001778">
    <property type="protein sequence ID" value="JAP94828.1"/>
    <property type="molecule type" value="Transcribed_RNA"/>
</dbReference>
<dbReference type="PANTHER" id="PTHR21255">
    <property type="entry name" value="T-COMPLEX-ASSOCIATED-TESTIS-EXPRESSED 1/ DYNEIN LIGHT CHAIN"/>
    <property type="match status" value="1"/>
</dbReference>
<dbReference type="AlphaFoldDB" id="A0A146KF64"/>
<protein>
    <submittedName>
        <fullName evidence="1">Dynein light chain Tctex-type 1</fullName>
    </submittedName>
</protein>
<dbReference type="Pfam" id="PF03645">
    <property type="entry name" value="Tctex-1"/>
    <property type="match status" value="1"/>
</dbReference>
<dbReference type="GO" id="GO:0045505">
    <property type="term" value="F:dynein intermediate chain binding"/>
    <property type="evidence" value="ECO:0007669"/>
    <property type="project" value="TreeGrafter"/>
</dbReference>